<evidence type="ECO:0000313" key="7">
    <source>
        <dbReference type="Proteomes" id="UP000265020"/>
    </source>
</evidence>
<dbReference type="STRING" id="28743.ENSCVAP00000003214"/>
<dbReference type="SMART" id="SM00409">
    <property type="entry name" value="IG"/>
    <property type="match status" value="1"/>
</dbReference>
<keyword evidence="2" id="KW-1015">Disulfide bond</keyword>
<evidence type="ECO:0000256" key="1">
    <source>
        <dbReference type="ARBA" id="ARBA00022729"/>
    </source>
</evidence>
<dbReference type="PANTHER" id="PTHR44337">
    <property type="entry name" value="CARCINOEMBRYONIC ANTIGEN-RELATED CELL ADHESION MOLECULE 8"/>
    <property type="match status" value="1"/>
</dbReference>
<reference evidence="6" key="2">
    <citation type="submission" date="2025-09" db="UniProtKB">
        <authorList>
            <consortium name="Ensembl"/>
        </authorList>
    </citation>
    <scope>IDENTIFICATION</scope>
</reference>
<dbReference type="InterPro" id="IPR052598">
    <property type="entry name" value="IgSF_CEA-related"/>
</dbReference>
<keyword evidence="3" id="KW-0325">Glycoprotein</keyword>
<dbReference type="Ensembl" id="ENSCVAT00000010394.1">
    <property type="protein sequence ID" value="ENSCVAP00000003214.1"/>
    <property type="gene ID" value="ENSCVAG00000004391.1"/>
</dbReference>
<evidence type="ECO:0000256" key="4">
    <source>
        <dbReference type="ARBA" id="ARBA00023319"/>
    </source>
</evidence>
<keyword evidence="1" id="KW-0732">Signal</keyword>
<dbReference type="Gene3D" id="2.60.40.10">
    <property type="entry name" value="Immunoglobulins"/>
    <property type="match status" value="1"/>
</dbReference>
<protein>
    <recommendedName>
        <fullName evidence="5">Ig-like domain-containing protein</fullName>
    </recommendedName>
</protein>
<evidence type="ECO:0000313" key="6">
    <source>
        <dbReference type="Ensembl" id="ENSCVAP00000003214.1"/>
    </source>
</evidence>
<dbReference type="InterPro" id="IPR003599">
    <property type="entry name" value="Ig_sub"/>
</dbReference>
<name>A0A3Q2CDX8_CYPVA</name>
<dbReference type="SMART" id="SM00408">
    <property type="entry name" value="IGc2"/>
    <property type="match status" value="1"/>
</dbReference>
<sequence>MHNTDGPEEVLVKTSPSYGNVIEGSDILLSCSADSRPAASFEWFFNENQILNFGSELNIIHAGMNDEGEYSCRAFNNKTSRYQSSPPMYINVEDDLRLIIVMISQRGNYS</sequence>
<dbReference type="GeneTree" id="ENSGT00940000177666"/>
<dbReference type="PANTHER" id="PTHR44337:SF20">
    <property type="entry name" value="CARCINOEMBRYONIC ANTIGEN-RELATED CELL ADHESION MOLECULE 5-RELATED"/>
    <property type="match status" value="1"/>
</dbReference>
<keyword evidence="4" id="KW-0393">Immunoglobulin domain</keyword>
<proteinExistence type="predicted"/>
<feature type="domain" description="Ig-like" evidence="5">
    <location>
        <begin position="7"/>
        <end position="91"/>
    </location>
</feature>
<dbReference type="InterPro" id="IPR013783">
    <property type="entry name" value="Ig-like_fold"/>
</dbReference>
<dbReference type="Pfam" id="PF13927">
    <property type="entry name" value="Ig_3"/>
    <property type="match status" value="1"/>
</dbReference>
<accession>A0A3Q2CDX8</accession>
<dbReference type="SUPFAM" id="SSF48726">
    <property type="entry name" value="Immunoglobulin"/>
    <property type="match status" value="1"/>
</dbReference>
<evidence type="ECO:0000259" key="5">
    <source>
        <dbReference type="PROSITE" id="PS50835"/>
    </source>
</evidence>
<dbReference type="OMA" id="MNDEGEY"/>
<evidence type="ECO:0000256" key="3">
    <source>
        <dbReference type="ARBA" id="ARBA00023180"/>
    </source>
</evidence>
<dbReference type="InterPro" id="IPR007110">
    <property type="entry name" value="Ig-like_dom"/>
</dbReference>
<organism evidence="6 7">
    <name type="scientific">Cyprinodon variegatus</name>
    <name type="common">Sheepshead minnow</name>
    <dbReference type="NCBI Taxonomy" id="28743"/>
    <lineage>
        <taxon>Eukaryota</taxon>
        <taxon>Metazoa</taxon>
        <taxon>Chordata</taxon>
        <taxon>Craniata</taxon>
        <taxon>Vertebrata</taxon>
        <taxon>Euteleostomi</taxon>
        <taxon>Actinopterygii</taxon>
        <taxon>Neopterygii</taxon>
        <taxon>Teleostei</taxon>
        <taxon>Neoteleostei</taxon>
        <taxon>Acanthomorphata</taxon>
        <taxon>Ovalentaria</taxon>
        <taxon>Atherinomorphae</taxon>
        <taxon>Cyprinodontiformes</taxon>
        <taxon>Cyprinodontidae</taxon>
        <taxon>Cyprinodon</taxon>
    </lineage>
</organism>
<dbReference type="AlphaFoldDB" id="A0A3Q2CDX8"/>
<dbReference type="PROSITE" id="PS50835">
    <property type="entry name" value="IG_LIKE"/>
    <property type="match status" value="1"/>
</dbReference>
<dbReference type="InterPro" id="IPR036179">
    <property type="entry name" value="Ig-like_dom_sf"/>
</dbReference>
<evidence type="ECO:0000256" key="2">
    <source>
        <dbReference type="ARBA" id="ARBA00023157"/>
    </source>
</evidence>
<dbReference type="Proteomes" id="UP000265020">
    <property type="component" value="Unassembled WGS sequence"/>
</dbReference>
<keyword evidence="7" id="KW-1185">Reference proteome</keyword>
<dbReference type="InterPro" id="IPR003598">
    <property type="entry name" value="Ig_sub2"/>
</dbReference>
<reference evidence="6" key="1">
    <citation type="submission" date="2025-08" db="UniProtKB">
        <authorList>
            <consortium name="Ensembl"/>
        </authorList>
    </citation>
    <scope>IDENTIFICATION</scope>
</reference>